<evidence type="ECO:0000256" key="6">
    <source>
        <dbReference type="ARBA" id="ARBA00023136"/>
    </source>
</evidence>
<dbReference type="AlphaFoldDB" id="A0A255GQM1"/>
<dbReference type="Proteomes" id="UP000215896">
    <property type="component" value="Unassembled WGS sequence"/>
</dbReference>
<evidence type="ECO:0000256" key="1">
    <source>
        <dbReference type="ARBA" id="ARBA00004651"/>
    </source>
</evidence>
<sequence>MASNPEKDAVSDDRTKPTRTDRSGVATDQSATAGTTDSTRSDTPAGASRVGAASGASDRTAPQTSRSTEQLRDDSWDRRQAFTELELTRANNRRTTDLGILVLRVAALLVLTHGLSKLGNFSGFRNTVAQTTIGAPAPDLVALLQIAAEVALPIALFLGILTRISGLLLAISMTTVWLLMHLLPNLSTPLTSSGGLQGEPALLFALIGLTLFFTGGGRFSVDRLVLGKRLQDRAERRAEKRA</sequence>
<evidence type="ECO:0000313" key="9">
    <source>
        <dbReference type="EMBL" id="OYO17881.1"/>
    </source>
</evidence>
<keyword evidence="10" id="KW-1185">Reference proteome</keyword>
<gene>
    <name evidence="9" type="ORF">CGZ94_03180</name>
</gene>
<dbReference type="GO" id="GO:0005886">
    <property type="term" value="C:plasma membrane"/>
    <property type="evidence" value="ECO:0007669"/>
    <property type="project" value="UniProtKB-SubCell"/>
</dbReference>
<evidence type="ECO:0000256" key="2">
    <source>
        <dbReference type="ARBA" id="ARBA00006679"/>
    </source>
</evidence>
<evidence type="ECO:0000256" key="7">
    <source>
        <dbReference type="SAM" id="MobiDB-lite"/>
    </source>
</evidence>
<dbReference type="PANTHER" id="PTHR33452">
    <property type="entry name" value="OXIDOREDUCTASE CATD-RELATED"/>
    <property type="match status" value="1"/>
</dbReference>
<keyword evidence="3" id="KW-1003">Cell membrane</keyword>
<feature type="compositionally biased region" description="Low complexity" evidence="7">
    <location>
        <begin position="45"/>
        <end position="57"/>
    </location>
</feature>
<feature type="compositionally biased region" description="Basic and acidic residues" evidence="7">
    <location>
        <begin position="1"/>
        <end position="22"/>
    </location>
</feature>
<comment type="subcellular location">
    <subcellularLocation>
        <location evidence="1">Cell membrane</location>
        <topology evidence="1">Multi-pass membrane protein</topology>
    </subcellularLocation>
</comment>
<evidence type="ECO:0000256" key="8">
    <source>
        <dbReference type="SAM" id="Phobius"/>
    </source>
</evidence>
<comment type="caution">
    <text evidence="9">The sequence shown here is derived from an EMBL/GenBank/DDBJ whole genome shotgun (WGS) entry which is preliminary data.</text>
</comment>
<feature type="region of interest" description="Disordered" evidence="7">
    <location>
        <begin position="1"/>
        <end position="75"/>
    </location>
</feature>
<reference evidence="9 10" key="1">
    <citation type="submission" date="2017-07" db="EMBL/GenBank/DDBJ databases">
        <title>Draft whole genome sequences of clinical Proprionibacteriaceae strains.</title>
        <authorList>
            <person name="Bernier A.-M."/>
            <person name="Bernard K."/>
            <person name="Domingo M.-C."/>
        </authorList>
    </citation>
    <scope>NUCLEOTIDE SEQUENCE [LARGE SCALE GENOMIC DNA]</scope>
    <source>
        <strain evidence="9 10">NML 030167</strain>
    </source>
</reference>
<dbReference type="EMBL" id="NMVO01000001">
    <property type="protein sequence ID" value="OYO17881.1"/>
    <property type="molecule type" value="Genomic_DNA"/>
</dbReference>
<dbReference type="InterPro" id="IPR051907">
    <property type="entry name" value="DoxX-like_oxidoreductase"/>
</dbReference>
<accession>A0A255GQM1</accession>
<feature type="transmembrane region" description="Helical" evidence="8">
    <location>
        <begin position="203"/>
        <end position="221"/>
    </location>
</feature>
<keyword evidence="5 8" id="KW-1133">Transmembrane helix</keyword>
<keyword evidence="4 8" id="KW-0812">Transmembrane</keyword>
<proteinExistence type="inferred from homology"/>
<comment type="similarity">
    <text evidence="2">Belongs to the DoxX family.</text>
</comment>
<dbReference type="RefSeq" id="WP_094404664.1">
    <property type="nucleotide sequence ID" value="NZ_NMVO01000001.1"/>
</dbReference>
<evidence type="ECO:0000256" key="3">
    <source>
        <dbReference type="ARBA" id="ARBA00022475"/>
    </source>
</evidence>
<feature type="compositionally biased region" description="Polar residues" evidence="7">
    <location>
        <begin position="26"/>
        <end position="42"/>
    </location>
</feature>
<dbReference type="PANTHER" id="PTHR33452:SF1">
    <property type="entry name" value="INNER MEMBRANE PROTEIN YPHA-RELATED"/>
    <property type="match status" value="1"/>
</dbReference>
<feature type="transmembrane region" description="Helical" evidence="8">
    <location>
        <begin position="140"/>
        <end position="160"/>
    </location>
</feature>
<accession>A0A4R6LRG3</accession>
<protein>
    <recommendedName>
        <fullName evidence="11">DoxX family protein</fullName>
    </recommendedName>
</protein>
<evidence type="ECO:0008006" key="11">
    <source>
        <dbReference type="Google" id="ProtNLM"/>
    </source>
</evidence>
<keyword evidence="6 8" id="KW-0472">Membrane</keyword>
<feature type="transmembrane region" description="Helical" evidence="8">
    <location>
        <begin position="167"/>
        <end position="183"/>
    </location>
</feature>
<feature type="transmembrane region" description="Helical" evidence="8">
    <location>
        <begin position="98"/>
        <end position="116"/>
    </location>
</feature>
<evidence type="ECO:0000256" key="4">
    <source>
        <dbReference type="ARBA" id="ARBA00022692"/>
    </source>
</evidence>
<dbReference type="Pfam" id="PF07681">
    <property type="entry name" value="DoxX"/>
    <property type="match status" value="1"/>
</dbReference>
<organism evidence="9 10">
    <name type="scientific">Enemella evansiae</name>
    <dbReference type="NCBI Taxonomy" id="2016499"/>
    <lineage>
        <taxon>Bacteria</taxon>
        <taxon>Bacillati</taxon>
        <taxon>Actinomycetota</taxon>
        <taxon>Actinomycetes</taxon>
        <taxon>Propionibacteriales</taxon>
        <taxon>Propionibacteriaceae</taxon>
        <taxon>Enemella</taxon>
    </lineage>
</organism>
<name>A0A255GQM1_9ACTN</name>
<evidence type="ECO:0000313" key="10">
    <source>
        <dbReference type="Proteomes" id="UP000215896"/>
    </source>
</evidence>
<evidence type="ECO:0000256" key="5">
    <source>
        <dbReference type="ARBA" id="ARBA00022989"/>
    </source>
</evidence>
<dbReference type="InterPro" id="IPR032808">
    <property type="entry name" value="DoxX"/>
</dbReference>